<keyword evidence="3 5" id="KW-0833">Ubl conjugation pathway</keyword>
<feature type="compositionally biased region" description="Polar residues" evidence="6">
    <location>
        <begin position="195"/>
        <end position="207"/>
    </location>
</feature>
<evidence type="ECO:0000259" key="8">
    <source>
        <dbReference type="Pfam" id="PF04377"/>
    </source>
</evidence>
<dbReference type="EC" id="2.3.2.8" evidence="5"/>
<comment type="similarity">
    <text evidence="1 5">Belongs to the R-transferase family.</text>
</comment>
<evidence type="ECO:0000256" key="4">
    <source>
        <dbReference type="ARBA" id="ARBA00023315"/>
    </source>
</evidence>
<protein>
    <recommendedName>
        <fullName evidence="5">Arginyl-tRNA--protein transferase 1</fullName>
        <shortName evidence="5">Arginyltransferase 1</shortName>
        <shortName evidence="5">R-transferase 1</shortName>
        <ecNumber evidence="5">2.3.2.8</ecNumber>
    </recommendedName>
    <alternativeName>
        <fullName evidence="5">Arginine-tRNA--protein transferase 1</fullName>
    </alternativeName>
</protein>
<organism evidence="9 12">
    <name type="scientific">Acanthaster planci</name>
    <name type="common">Crown-of-thorns starfish</name>
    <dbReference type="NCBI Taxonomy" id="133434"/>
    <lineage>
        <taxon>Eukaryota</taxon>
        <taxon>Metazoa</taxon>
        <taxon>Echinodermata</taxon>
        <taxon>Eleutherozoa</taxon>
        <taxon>Asterozoa</taxon>
        <taxon>Asteroidea</taxon>
        <taxon>Valvatacea</taxon>
        <taxon>Valvatida</taxon>
        <taxon>Acanthasteridae</taxon>
        <taxon>Acanthaster</taxon>
    </lineage>
</organism>
<dbReference type="InterPro" id="IPR030700">
    <property type="entry name" value="N-end_Aminoacyl_Trfase"/>
</dbReference>
<name>A0A8B7YBA5_ACAPL</name>
<keyword evidence="2 5" id="KW-0808">Transferase</keyword>
<dbReference type="InterPro" id="IPR016181">
    <property type="entry name" value="Acyl_CoA_acyltransferase"/>
</dbReference>
<dbReference type="KEGG" id="aplc:110978852"/>
<sequence length="525" mass="59960">MANTIVEYMHEHGGYRCGYCGGSNSNYSHGMWAHSLSSQDYQDLLDRGWRRSGCYLYKPLMDKMCCPCYTIRCNALEFKPSKSQKKVIKKMTRFLSKEERPSCNPKSVEDTEKDEDGDTCLGTSEHPAQEREVRKKMTEAAGIIRTDLTNVKPNASADVKPNTSAETSKSGQNSDSGGCGTAGDNEDEGQELIQEVNSNSTGVANEPSTRKHPTPGLGPDPSKPPCRKAREIRRQRRLERLAKSGADVLSADKKPQNEPKSLEAMTQEVEKASHGSKHKLEVRYVRSSPMNPEFEKNFNESYALYHRYQVTIHKDPPSKPSQKQFKRFLVDSPLQEENLPGAPECGYGSFHEHFLLDGKIIAVGVLDILPNCVSSVYFYYDPDYSFLSLGTYSALREIEFTRLLHQEAPKINRYYMGFYIHSCVKMRYKGQYHPSFLLCPEAYTWCPIEQCRPKLDVSKYSRLDETDTADTPVNLQEVRVLYRQMSMRYSDYRRFAPNTGDEEEVKEYAQFVGKTCARRILLYRH</sequence>
<evidence type="ECO:0000313" key="9">
    <source>
        <dbReference type="Proteomes" id="UP000694845"/>
    </source>
</evidence>
<feature type="region of interest" description="Disordered" evidence="6">
    <location>
        <begin position="241"/>
        <end position="262"/>
    </location>
</feature>
<feature type="compositionally biased region" description="Basic and acidic residues" evidence="6">
    <location>
        <begin position="250"/>
        <end position="261"/>
    </location>
</feature>
<evidence type="ECO:0000256" key="2">
    <source>
        <dbReference type="ARBA" id="ARBA00022679"/>
    </source>
</evidence>
<dbReference type="Pfam" id="PF04376">
    <property type="entry name" value="ATE_N"/>
    <property type="match status" value="1"/>
</dbReference>
<dbReference type="RefSeq" id="XP_022089842.1">
    <property type="nucleotide sequence ID" value="XM_022234150.1"/>
</dbReference>
<dbReference type="RefSeq" id="XP_022089841.1">
    <property type="nucleotide sequence ID" value="XM_022234149.1"/>
</dbReference>
<gene>
    <name evidence="10 11 12" type="primary">LOC110978852</name>
</gene>
<keyword evidence="4 5" id="KW-0012">Acyltransferase</keyword>
<dbReference type="CTD" id="11101"/>
<dbReference type="GO" id="GO:0004057">
    <property type="term" value="F:arginyl-tRNA--protein transferase activity"/>
    <property type="evidence" value="ECO:0007669"/>
    <property type="project" value="UniProtKB-EC"/>
</dbReference>
<dbReference type="AlphaFoldDB" id="A0A8B7YBA5"/>
<dbReference type="GO" id="GO:0005737">
    <property type="term" value="C:cytoplasm"/>
    <property type="evidence" value="ECO:0007669"/>
    <property type="project" value="TreeGrafter"/>
</dbReference>
<evidence type="ECO:0000313" key="12">
    <source>
        <dbReference type="RefSeq" id="XP_022089842.1"/>
    </source>
</evidence>
<dbReference type="PANTHER" id="PTHR21367">
    <property type="entry name" value="ARGININE-TRNA-PROTEIN TRANSFERASE 1"/>
    <property type="match status" value="1"/>
</dbReference>
<evidence type="ECO:0000256" key="6">
    <source>
        <dbReference type="SAM" id="MobiDB-lite"/>
    </source>
</evidence>
<feature type="domain" description="N-end aminoacyl transferase N-terminal" evidence="7">
    <location>
        <begin position="16"/>
        <end position="86"/>
    </location>
</feature>
<dbReference type="InterPro" id="IPR007472">
    <property type="entry name" value="N-end_Aminoacyl_Trfase_C"/>
</dbReference>
<accession>A0A8B7YBA5</accession>
<dbReference type="SUPFAM" id="SSF55729">
    <property type="entry name" value="Acyl-CoA N-acyltransferases (Nat)"/>
    <property type="match status" value="1"/>
</dbReference>
<dbReference type="InterPro" id="IPR007471">
    <property type="entry name" value="N-end_Aminoacyl_Trfase_N"/>
</dbReference>
<evidence type="ECO:0000313" key="10">
    <source>
        <dbReference type="RefSeq" id="XP_022089839.1"/>
    </source>
</evidence>
<dbReference type="OrthoDB" id="74183at2759"/>
<feature type="compositionally biased region" description="Polar residues" evidence="6">
    <location>
        <begin position="161"/>
        <end position="176"/>
    </location>
</feature>
<dbReference type="Pfam" id="PF04377">
    <property type="entry name" value="ATE_C"/>
    <property type="match status" value="1"/>
</dbReference>
<feature type="domain" description="N-end rule aminoacyl transferase C-terminal" evidence="8">
    <location>
        <begin position="300"/>
        <end position="439"/>
    </location>
</feature>
<proteinExistence type="inferred from homology"/>
<dbReference type="Proteomes" id="UP000694845">
    <property type="component" value="Unplaced"/>
</dbReference>
<comment type="function">
    <text evidence="5">Involved in the post-translational conjugation of arginine to the N-terminal aspartate or glutamate of a protein. This arginylation is required for degradation of the protein via the ubiquitin pathway.</text>
</comment>
<dbReference type="PIRSF" id="PIRSF037207">
    <property type="entry name" value="ATE1_euk"/>
    <property type="match status" value="1"/>
</dbReference>
<dbReference type="GeneID" id="110978852"/>
<feature type="compositionally biased region" description="Basic and acidic residues" evidence="6">
    <location>
        <begin position="127"/>
        <end position="138"/>
    </location>
</feature>
<dbReference type="PANTHER" id="PTHR21367:SF1">
    <property type="entry name" value="ARGINYL-TRNA--PROTEIN TRANSFERASE 1"/>
    <property type="match status" value="1"/>
</dbReference>
<evidence type="ECO:0000256" key="5">
    <source>
        <dbReference type="PIRNR" id="PIRNR037207"/>
    </source>
</evidence>
<evidence type="ECO:0000259" key="7">
    <source>
        <dbReference type="Pfam" id="PF04376"/>
    </source>
</evidence>
<evidence type="ECO:0000256" key="3">
    <source>
        <dbReference type="ARBA" id="ARBA00022786"/>
    </source>
</evidence>
<feature type="region of interest" description="Disordered" evidence="6">
    <location>
        <begin position="98"/>
        <end position="228"/>
    </location>
</feature>
<reference evidence="10 11" key="1">
    <citation type="submission" date="2025-04" db="UniProtKB">
        <authorList>
            <consortium name="RefSeq"/>
        </authorList>
    </citation>
    <scope>IDENTIFICATION</scope>
</reference>
<evidence type="ECO:0000313" key="11">
    <source>
        <dbReference type="RefSeq" id="XP_022089841.1"/>
    </source>
</evidence>
<keyword evidence="9" id="KW-1185">Reference proteome</keyword>
<dbReference type="RefSeq" id="XP_022089839.1">
    <property type="nucleotide sequence ID" value="XM_022234147.1"/>
</dbReference>
<dbReference type="InterPro" id="IPR017137">
    <property type="entry name" value="Arg-tRNA-P_Trfase_1_euk"/>
</dbReference>
<evidence type="ECO:0000256" key="1">
    <source>
        <dbReference type="ARBA" id="ARBA00009991"/>
    </source>
</evidence>
<comment type="catalytic activity">
    <reaction evidence="5">
        <text>an N-terminal L-alpha-aminoacyl-[protein] + L-arginyl-tRNA(Arg) = an N-terminal L-arginyl-L-aminoacyl-[protein] + tRNA(Arg) + H(+)</text>
        <dbReference type="Rhea" id="RHEA:10208"/>
        <dbReference type="Rhea" id="RHEA-COMP:9658"/>
        <dbReference type="Rhea" id="RHEA-COMP:9673"/>
        <dbReference type="Rhea" id="RHEA-COMP:10636"/>
        <dbReference type="Rhea" id="RHEA-COMP:10638"/>
        <dbReference type="ChEBI" id="CHEBI:15378"/>
        <dbReference type="ChEBI" id="CHEBI:78442"/>
        <dbReference type="ChEBI" id="CHEBI:78513"/>
        <dbReference type="ChEBI" id="CHEBI:78597"/>
        <dbReference type="ChEBI" id="CHEBI:83562"/>
        <dbReference type="EC" id="2.3.2.8"/>
    </reaction>
</comment>